<proteinExistence type="predicted"/>
<dbReference type="Gene3D" id="2.20.110.10">
    <property type="entry name" value="Histone H3 K4-specific methyltransferase SET7/9 N-terminal domain"/>
    <property type="match status" value="1"/>
</dbReference>
<name>B4LD91_DROVI</name>
<evidence type="ECO:0000256" key="3">
    <source>
        <dbReference type="PROSITE-ProRule" id="PRU00235"/>
    </source>
</evidence>
<dbReference type="SUPFAM" id="SSF82185">
    <property type="entry name" value="Histone H3 K4-specific methyltransferase SET7/9 N-terminal domain"/>
    <property type="match status" value="2"/>
</dbReference>
<reference evidence="5 6" key="1">
    <citation type="journal article" date="2007" name="Nature">
        <title>Evolution of genes and genomes on the Drosophila phylogeny.</title>
        <authorList>
            <consortium name="Drosophila 12 Genomes Consortium"/>
            <person name="Clark A.G."/>
            <person name="Eisen M.B."/>
            <person name="Smith D.R."/>
            <person name="Bergman C.M."/>
            <person name="Oliver B."/>
            <person name="Markow T.A."/>
            <person name="Kaufman T.C."/>
            <person name="Kellis M."/>
            <person name="Gelbart W."/>
            <person name="Iyer V.N."/>
            <person name="Pollard D.A."/>
            <person name="Sackton T.B."/>
            <person name="Larracuente A.M."/>
            <person name="Singh N.D."/>
            <person name="Abad J.P."/>
            <person name="Abt D.N."/>
            <person name="Adryan B."/>
            <person name="Aguade M."/>
            <person name="Akashi H."/>
            <person name="Anderson W.W."/>
            <person name="Aquadro C.F."/>
            <person name="Ardell D.H."/>
            <person name="Arguello R."/>
            <person name="Artieri C.G."/>
            <person name="Barbash D.A."/>
            <person name="Barker D."/>
            <person name="Barsanti P."/>
            <person name="Batterham P."/>
            <person name="Batzoglou S."/>
            <person name="Begun D."/>
            <person name="Bhutkar A."/>
            <person name="Blanco E."/>
            <person name="Bosak S.A."/>
            <person name="Bradley R.K."/>
            <person name="Brand A.D."/>
            <person name="Brent M.R."/>
            <person name="Brooks A.N."/>
            <person name="Brown R.H."/>
            <person name="Butlin R.K."/>
            <person name="Caggese C."/>
            <person name="Calvi B.R."/>
            <person name="Bernardo de Carvalho A."/>
            <person name="Caspi A."/>
            <person name="Castrezana S."/>
            <person name="Celniker S.E."/>
            <person name="Chang J.L."/>
            <person name="Chapple C."/>
            <person name="Chatterji S."/>
            <person name="Chinwalla A."/>
            <person name="Civetta A."/>
            <person name="Clifton S.W."/>
            <person name="Comeron J.M."/>
            <person name="Costello J.C."/>
            <person name="Coyne J.A."/>
            <person name="Daub J."/>
            <person name="David R.G."/>
            <person name="Delcher A.L."/>
            <person name="Delehaunty K."/>
            <person name="Do C.B."/>
            <person name="Ebling H."/>
            <person name="Edwards K."/>
            <person name="Eickbush T."/>
            <person name="Evans J.D."/>
            <person name="Filipski A."/>
            <person name="Findeiss S."/>
            <person name="Freyhult E."/>
            <person name="Fulton L."/>
            <person name="Fulton R."/>
            <person name="Garcia A.C."/>
            <person name="Gardiner A."/>
            <person name="Garfield D.A."/>
            <person name="Garvin B.E."/>
            <person name="Gibson G."/>
            <person name="Gilbert D."/>
            <person name="Gnerre S."/>
            <person name="Godfrey J."/>
            <person name="Good R."/>
            <person name="Gotea V."/>
            <person name="Gravely B."/>
            <person name="Greenberg A.J."/>
            <person name="Griffiths-Jones S."/>
            <person name="Gross S."/>
            <person name="Guigo R."/>
            <person name="Gustafson E.A."/>
            <person name="Haerty W."/>
            <person name="Hahn M.W."/>
            <person name="Halligan D.L."/>
            <person name="Halpern A.L."/>
            <person name="Halter G.M."/>
            <person name="Han M.V."/>
            <person name="Heger A."/>
            <person name="Hillier L."/>
            <person name="Hinrichs A.S."/>
            <person name="Holmes I."/>
            <person name="Hoskins R.A."/>
            <person name="Hubisz M.J."/>
            <person name="Hultmark D."/>
            <person name="Huntley M.A."/>
            <person name="Jaffe D.B."/>
            <person name="Jagadeeshan S."/>
            <person name="Jeck W.R."/>
            <person name="Johnson J."/>
            <person name="Jones C.D."/>
            <person name="Jordan W.C."/>
            <person name="Karpen G.H."/>
            <person name="Kataoka E."/>
            <person name="Keightley P.D."/>
            <person name="Kheradpour P."/>
            <person name="Kirkness E.F."/>
            <person name="Koerich L.B."/>
            <person name="Kristiansen K."/>
            <person name="Kudrna D."/>
            <person name="Kulathinal R.J."/>
            <person name="Kumar S."/>
            <person name="Kwok R."/>
            <person name="Lander E."/>
            <person name="Langley C.H."/>
            <person name="Lapoint R."/>
            <person name="Lazzaro B.P."/>
            <person name="Lee S.J."/>
            <person name="Levesque L."/>
            <person name="Li R."/>
            <person name="Lin C.F."/>
            <person name="Lin M.F."/>
            <person name="Lindblad-Toh K."/>
            <person name="Llopart A."/>
            <person name="Long M."/>
            <person name="Low L."/>
            <person name="Lozovsky E."/>
            <person name="Lu J."/>
            <person name="Luo M."/>
            <person name="Machado C.A."/>
            <person name="Makalowski W."/>
            <person name="Marzo M."/>
            <person name="Matsuda M."/>
            <person name="Matzkin L."/>
            <person name="McAllister B."/>
            <person name="McBride C.S."/>
            <person name="McKernan B."/>
            <person name="McKernan K."/>
            <person name="Mendez-Lago M."/>
            <person name="Minx P."/>
            <person name="Mollenhauer M.U."/>
            <person name="Montooth K."/>
            <person name="Mount S.M."/>
            <person name="Mu X."/>
            <person name="Myers E."/>
            <person name="Negre B."/>
            <person name="Newfeld S."/>
            <person name="Nielsen R."/>
            <person name="Noor M.A."/>
            <person name="O'Grady P."/>
            <person name="Pachter L."/>
            <person name="Papaceit M."/>
            <person name="Parisi M.J."/>
            <person name="Parisi M."/>
            <person name="Parts L."/>
            <person name="Pedersen J.S."/>
            <person name="Pesole G."/>
            <person name="Phillippy A.M."/>
            <person name="Ponting C.P."/>
            <person name="Pop M."/>
            <person name="Porcelli D."/>
            <person name="Powell J.R."/>
            <person name="Prohaska S."/>
            <person name="Pruitt K."/>
            <person name="Puig M."/>
            <person name="Quesneville H."/>
            <person name="Ram K.R."/>
            <person name="Rand D."/>
            <person name="Rasmussen M.D."/>
            <person name="Reed L.K."/>
            <person name="Reenan R."/>
            <person name="Reily A."/>
            <person name="Remington K.A."/>
            <person name="Rieger T.T."/>
            <person name="Ritchie M.G."/>
            <person name="Robin C."/>
            <person name="Rogers Y.H."/>
            <person name="Rohde C."/>
            <person name="Rozas J."/>
            <person name="Rubenfield M.J."/>
            <person name="Ruiz A."/>
            <person name="Russo S."/>
            <person name="Salzberg S.L."/>
            <person name="Sanchez-Gracia A."/>
            <person name="Saranga D.J."/>
            <person name="Sato H."/>
            <person name="Schaeffer S.W."/>
            <person name="Schatz M.C."/>
            <person name="Schlenke T."/>
            <person name="Schwartz R."/>
            <person name="Segarra C."/>
            <person name="Singh R.S."/>
            <person name="Sirot L."/>
            <person name="Sirota M."/>
            <person name="Sisneros N.B."/>
            <person name="Smith C.D."/>
            <person name="Smith T.F."/>
            <person name="Spieth J."/>
            <person name="Stage D.E."/>
            <person name="Stark A."/>
            <person name="Stephan W."/>
            <person name="Strausberg R.L."/>
            <person name="Strempel S."/>
            <person name="Sturgill D."/>
            <person name="Sutton G."/>
            <person name="Sutton G.G."/>
            <person name="Tao W."/>
            <person name="Teichmann S."/>
            <person name="Tobari Y.N."/>
            <person name="Tomimura Y."/>
            <person name="Tsolas J.M."/>
            <person name="Valente V.L."/>
            <person name="Venter E."/>
            <person name="Venter J.C."/>
            <person name="Vicario S."/>
            <person name="Vieira F.G."/>
            <person name="Vilella A.J."/>
            <person name="Villasante A."/>
            <person name="Walenz B."/>
            <person name="Wang J."/>
            <person name="Wasserman M."/>
            <person name="Watts T."/>
            <person name="Wilson D."/>
            <person name="Wilson R.K."/>
            <person name="Wing R.A."/>
            <person name="Wolfner M.F."/>
            <person name="Wong A."/>
            <person name="Wong G.K."/>
            <person name="Wu C.I."/>
            <person name="Wu G."/>
            <person name="Yamamoto D."/>
            <person name="Yang H.P."/>
            <person name="Yang S.P."/>
            <person name="Yorke J.A."/>
            <person name="Yoshida K."/>
            <person name="Zdobnov E."/>
            <person name="Zhang P."/>
            <person name="Zhang Y."/>
            <person name="Zimin A.V."/>
            <person name="Baldwin J."/>
            <person name="Abdouelleil A."/>
            <person name="Abdulkadir J."/>
            <person name="Abebe A."/>
            <person name="Abera B."/>
            <person name="Abreu J."/>
            <person name="Acer S.C."/>
            <person name="Aftuck L."/>
            <person name="Alexander A."/>
            <person name="An P."/>
            <person name="Anderson E."/>
            <person name="Anderson S."/>
            <person name="Arachi H."/>
            <person name="Azer M."/>
            <person name="Bachantsang P."/>
            <person name="Barry A."/>
            <person name="Bayul T."/>
            <person name="Berlin A."/>
            <person name="Bessette D."/>
            <person name="Bloom T."/>
            <person name="Blye J."/>
            <person name="Boguslavskiy L."/>
            <person name="Bonnet C."/>
            <person name="Boukhgalter B."/>
            <person name="Bourzgui I."/>
            <person name="Brown A."/>
            <person name="Cahill P."/>
            <person name="Channer S."/>
            <person name="Cheshatsang Y."/>
            <person name="Chuda L."/>
            <person name="Citroen M."/>
            <person name="Collymore A."/>
            <person name="Cooke P."/>
            <person name="Costello M."/>
            <person name="D'Aco K."/>
            <person name="Daza R."/>
            <person name="De Haan G."/>
            <person name="DeGray S."/>
            <person name="DeMaso C."/>
            <person name="Dhargay N."/>
            <person name="Dooley K."/>
            <person name="Dooley E."/>
            <person name="Doricent M."/>
            <person name="Dorje P."/>
            <person name="Dorjee K."/>
            <person name="Dupes A."/>
            <person name="Elong R."/>
            <person name="Falk J."/>
            <person name="Farina A."/>
            <person name="Faro S."/>
            <person name="Ferguson D."/>
            <person name="Fisher S."/>
            <person name="Foley C.D."/>
            <person name="Franke A."/>
            <person name="Friedrich D."/>
            <person name="Gadbois L."/>
            <person name="Gearin G."/>
            <person name="Gearin C.R."/>
            <person name="Giannoukos G."/>
            <person name="Goode T."/>
            <person name="Graham J."/>
            <person name="Grandbois E."/>
            <person name="Grewal S."/>
            <person name="Gyaltsen K."/>
            <person name="Hafez N."/>
            <person name="Hagos B."/>
            <person name="Hall J."/>
            <person name="Henson C."/>
            <person name="Hollinger A."/>
            <person name="Honan T."/>
            <person name="Huard M.D."/>
            <person name="Hughes L."/>
            <person name="Hurhula B."/>
            <person name="Husby M.E."/>
            <person name="Kamat A."/>
            <person name="Kanga B."/>
            <person name="Kashin S."/>
            <person name="Khazanovich D."/>
            <person name="Kisner P."/>
            <person name="Lance K."/>
            <person name="Lara M."/>
            <person name="Lee W."/>
            <person name="Lennon N."/>
            <person name="Letendre F."/>
            <person name="LeVine R."/>
            <person name="Lipovsky A."/>
            <person name="Liu X."/>
            <person name="Liu J."/>
            <person name="Liu S."/>
            <person name="Lokyitsang T."/>
            <person name="Lokyitsang Y."/>
            <person name="Lubonja R."/>
            <person name="Lui A."/>
            <person name="MacDonald P."/>
            <person name="Magnisalis V."/>
            <person name="Maru K."/>
            <person name="Matthews C."/>
            <person name="McCusker W."/>
            <person name="McDonough S."/>
            <person name="Mehta T."/>
            <person name="Meldrim J."/>
            <person name="Meneus L."/>
            <person name="Mihai O."/>
            <person name="Mihalev A."/>
            <person name="Mihova T."/>
            <person name="Mittelman R."/>
            <person name="Mlenga V."/>
            <person name="Montmayeur A."/>
            <person name="Mulrain L."/>
            <person name="Navidi A."/>
            <person name="Naylor J."/>
            <person name="Negash T."/>
            <person name="Nguyen T."/>
            <person name="Nguyen N."/>
            <person name="Nicol R."/>
            <person name="Norbu C."/>
            <person name="Norbu N."/>
            <person name="Novod N."/>
            <person name="O'Neill B."/>
            <person name="Osman S."/>
            <person name="Markiewicz E."/>
            <person name="Oyono O.L."/>
            <person name="Patti C."/>
            <person name="Phunkhang P."/>
            <person name="Pierre F."/>
            <person name="Priest M."/>
            <person name="Raghuraman S."/>
            <person name="Rege F."/>
            <person name="Reyes R."/>
            <person name="Rise C."/>
            <person name="Rogov P."/>
            <person name="Ross K."/>
            <person name="Ryan E."/>
            <person name="Settipalli S."/>
            <person name="Shea T."/>
            <person name="Sherpa N."/>
            <person name="Shi L."/>
            <person name="Shih D."/>
            <person name="Sparrow T."/>
            <person name="Spaulding J."/>
            <person name="Stalker J."/>
            <person name="Stange-Thomann N."/>
            <person name="Stavropoulos S."/>
            <person name="Stone C."/>
            <person name="Strader C."/>
            <person name="Tesfaye S."/>
            <person name="Thomson T."/>
            <person name="Thoulutsang Y."/>
            <person name="Thoulutsang D."/>
            <person name="Topham K."/>
            <person name="Topping I."/>
            <person name="Tsamla T."/>
            <person name="Vassiliev H."/>
            <person name="Vo A."/>
            <person name="Wangchuk T."/>
            <person name="Wangdi T."/>
            <person name="Weiand M."/>
            <person name="Wilkinson J."/>
            <person name="Wilson A."/>
            <person name="Yadav S."/>
            <person name="Young G."/>
            <person name="Yu Q."/>
            <person name="Zembek L."/>
            <person name="Zhong D."/>
            <person name="Zimmer A."/>
            <person name="Zwirko Z."/>
            <person name="Jaffe D.B."/>
            <person name="Alvarez P."/>
            <person name="Brockman W."/>
            <person name="Butler J."/>
            <person name="Chin C."/>
            <person name="Gnerre S."/>
            <person name="Grabherr M."/>
            <person name="Kleber M."/>
            <person name="Mauceli E."/>
            <person name="MacCallum I."/>
        </authorList>
    </citation>
    <scope>NUCLEOTIDE SEQUENCE [LARGE SCALE GENOMIC DNA]</scope>
    <source>
        <strain evidence="6">Tucson 15010-1051.87</strain>
    </source>
</reference>
<evidence type="ECO:0000313" key="5">
    <source>
        <dbReference type="EMBL" id="EDW70998.1"/>
    </source>
</evidence>
<dbReference type="SMART" id="SM00698">
    <property type="entry name" value="MORN"/>
    <property type="match status" value="6"/>
</dbReference>
<dbReference type="FunCoup" id="B4LD91">
    <property type="interactions" value="323"/>
</dbReference>
<dbReference type="OMA" id="CIAVYMS"/>
<keyword evidence="6" id="KW-1185">Reference proteome</keyword>
<dbReference type="Pfam" id="PF25383">
    <property type="entry name" value="PH_alsin"/>
    <property type="match status" value="1"/>
</dbReference>
<dbReference type="SUPFAM" id="SSF109993">
    <property type="entry name" value="VPS9 domain"/>
    <property type="match status" value="1"/>
</dbReference>
<dbReference type="STRING" id="7244.B4LD91"/>
<dbReference type="OrthoDB" id="48314at2759"/>
<dbReference type="GO" id="GO:0005737">
    <property type="term" value="C:cytoplasm"/>
    <property type="evidence" value="ECO:0007669"/>
    <property type="project" value="TreeGrafter"/>
</dbReference>
<dbReference type="PROSITE" id="PS50012">
    <property type="entry name" value="RCC1_3"/>
    <property type="match status" value="2"/>
</dbReference>
<dbReference type="GO" id="GO:0005085">
    <property type="term" value="F:guanyl-nucleotide exchange factor activity"/>
    <property type="evidence" value="ECO:0007669"/>
    <property type="project" value="UniProtKB-KW"/>
</dbReference>
<dbReference type="PhylomeDB" id="B4LD91"/>
<dbReference type="Proteomes" id="UP000008792">
    <property type="component" value="Unassembled WGS sequence"/>
</dbReference>
<dbReference type="InterPro" id="IPR057248">
    <property type="entry name" value="Alsin-like_PH"/>
</dbReference>
<dbReference type="Gene3D" id="2.130.10.30">
    <property type="entry name" value="Regulator of chromosome condensation 1/beta-lactamase-inhibitor protein II"/>
    <property type="match status" value="1"/>
</dbReference>
<evidence type="ECO:0000259" key="4">
    <source>
        <dbReference type="PROSITE" id="PS51205"/>
    </source>
</evidence>
<evidence type="ECO:0000256" key="2">
    <source>
        <dbReference type="ARBA" id="ARBA00022737"/>
    </source>
</evidence>
<keyword evidence="2" id="KW-0677">Repeat</keyword>
<dbReference type="InterPro" id="IPR051984">
    <property type="entry name" value="Alsin"/>
</dbReference>
<dbReference type="Pfam" id="PF26202">
    <property type="entry name" value="HA_Alsin"/>
    <property type="match status" value="1"/>
</dbReference>
<organism evidence="5 6">
    <name type="scientific">Drosophila virilis</name>
    <name type="common">Fruit fly</name>
    <dbReference type="NCBI Taxonomy" id="7244"/>
    <lineage>
        <taxon>Eukaryota</taxon>
        <taxon>Metazoa</taxon>
        <taxon>Ecdysozoa</taxon>
        <taxon>Arthropoda</taxon>
        <taxon>Hexapoda</taxon>
        <taxon>Insecta</taxon>
        <taxon>Pterygota</taxon>
        <taxon>Neoptera</taxon>
        <taxon>Endopterygota</taxon>
        <taxon>Diptera</taxon>
        <taxon>Brachycera</taxon>
        <taxon>Muscomorpha</taxon>
        <taxon>Ephydroidea</taxon>
        <taxon>Drosophilidae</taxon>
        <taxon>Drosophila</taxon>
    </lineage>
</organism>
<feature type="repeat" description="RCC1" evidence="3">
    <location>
        <begin position="316"/>
        <end position="368"/>
    </location>
</feature>
<dbReference type="Pfam" id="PF02493">
    <property type="entry name" value="MORN"/>
    <property type="match status" value="6"/>
</dbReference>
<evidence type="ECO:0000256" key="1">
    <source>
        <dbReference type="ARBA" id="ARBA00022658"/>
    </source>
</evidence>
<accession>B4LD91</accession>
<dbReference type="InterPro" id="IPR059093">
    <property type="entry name" value="HA_Alsin"/>
</dbReference>
<dbReference type="eggNOG" id="KOG0231">
    <property type="taxonomic scope" value="Eukaryota"/>
</dbReference>
<dbReference type="PANTHER" id="PTHR46089">
    <property type="entry name" value="ALSIN HOMOLOG"/>
    <property type="match status" value="1"/>
</dbReference>
<dbReference type="Gene3D" id="1.20.1050.80">
    <property type="entry name" value="VPS9 domain"/>
    <property type="match status" value="1"/>
</dbReference>
<sequence>MSSSSGAASCNGEAFIIYYEGNALQLHWKGVPPLTRSPALRLCSMGSRCNVGNEALAGDSFQFDSNWLLLLTADQSLYSAKLIVAHSVHTLELTLLRTDVVDVDFCRGSRQLFVVLANGSVQRQLIAGSYRPNAWQTLSFDPLELHDEGVCMRRVCCSEQGVVFVSVRGATYVLGSCGEVFNAEQPRHIRLCEEGKQLLDLAAGDEHFVLLMAPHQLADDVLQLQEHMQEERGSLKSLHSGSSERSFAANTRHLLHQGYALLHTQLFTFGASNGGLLGTGDHIRRAHVARLEKLDGMGVCSIAAGRQHSVARTLDGRLYHWGINNREQLGEDLSSPMEICLAEQLTPEQHTALEATCGDYRTLLLNAAGRIQTLAQSQSSTYAQTVLHLQMGAAWPRQLRLLHCAGGYTLQNCRQFQRQYHYFLSHLESQLQLLLKQRQAVQTLMIWELPALAPLLLNWERIVCLVAATLHSLEGFYRADYVQPADILFICYYREYIELFESYTRAYCDVLSVNGFGEAVAAICLPPLSTHNPLAELGEESYLTRLFQQPFGIYQLFMQFMELLVKTQPEYDEHRVAWSEFARMSCISQELAVNTKEFWSSKECTPRIAHLRQRQRRVILTSNLVPLKLTNPGISMSSPSFILFSDFLCQLGNHALHTFPLNALWVSSKGELELSIITPEKSFGLITKKTESRKVWLDQLQSSIVTALGRPLGSPVPSVRSTAYEYSREHPKYARVKACGTWRKGVLHGNCYLEYPDGSVYCGEMHHGVIEGYGKMVIPSSGVYVGNFKNGRFHGYGVYELNGSDAHDSEIYEGNFYEGLFHGHGMMRNNRYIYVGEYVANTRNGYGVLEDLVSGDKYMGMFADNKRSGAGSCITNRGDYFEGNFAADDLCGSGVAVFENDYYYEGELTLQGPNGRGEYYMPIGDAGNALGASEEDDDNYELIGNKMFGHLSGSWETVRIQTGELALNRRFPKFPSTLGRMVVDHNRKWRALFNNFEADLANCSATASCNNPLASVLGGTLKKPTKTTLSTAQMWSCIAIYMNKQRSRDASKPGNYFNNILLSLPLPPKPATQPLLNSTPISQTSLVSGKQASALDLNSSTPRRIHSQETLCRKLDSLQRSDSLLSIGHNSTIDTRSLVSFGMNESLLDRSFNGESVPGNLSNSFGSVAHNNNNNISKHRNNSNCSITSTTSTSSTMLEQVPSFGMASTLSEHDVSCIRLYLEQAFKDRYHPLYALNERIANCFHYSYGYWKVKPTSILAKQAMREWESISRRMYRFVRKMFPALPEDYCHLESTREVISHITLLYPLVLSEGIYSTLFVLYANKYNRKDEIYRQNLNHAEKLNDEELVQLLGHDSCLNAVMLDTKFEEAVQTLKQLQEKFSPQDMLTVIQRSMELLSEAYGHAMATNAAQLNADNMIPLSMLGMLRAAVPHLGAELALLDDLTGGPNFQAEMNGMAGYCYTTLKAAYEHITIRALQRLP</sequence>
<dbReference type="SUPFAM" id="SSF50985">
    <property type="entry name" value="RCC1/BLIP-II"/>
    <property type="match status" value="1"/>
</dbReference>
<dbReference type="Pfam" id="PF02204">
    <property type="entry name" value="VPS9"/>
    <property type="match status" value="1"/>
</dbReference>
<dbReference type="GO" id="GO:0031267">
    <property type="term" value="F:small GTPase binding"/>
    <property type="evidence" value="ECO:0007669"/>
    <property type="project" value="TreeGrafter"/>
</dbReference>
<dbReference type="InterPro" id="IPR000408">
    <property type="entry name" value="Reg_chr_condens"/>
</dbReference>
<dbReference type="eggNOG" id="KOG1426">
    <property type="taxonomic scope" value="Eukaryota"/>
</dbReference>
<dbReference type="InParanoid" id="B4LD91"/>
<dbReference type="EMBL" id="CH940647">
    <property type="protein sequence ID" value="EDW70998.1"/>
    <property type="molecule type" value="Genomic_DNA"/>
</dbReference>
<protein>
    <recommendedName>
        <fullName evidence="4">VPS9 domain-containing protein</fullName>
    </recommendedName>
</protein>
<dbReference type="PROSITE" id="PS51205">
    <property type="entry name" value="VPS9"/>
    <property type="match status" value="1"/>
</dbReference>
<dbReference type="InterPro" id="IPR009091">
    <property type="entry name" value="RCC1/BLIP-II"/>
</dbReference>
<dbReference type="GO" id="GO:0016197">
    <property type="term" value="P:endosomal transport"/>
    <property type="evidence" value="ECO:0007669"/>
    <property type="project" value="TreeGrafter"/>
</dbReference>
<feature type="repeat" description="RCC1" evidence="3">
    <location>
        <begin position="264"/>
        <end position="315"/>
    </location>
</feature>
<dbReference type="InterPro" id="IPR003123">
    <property type="entry name" value="VPS9"/>
</dbReference>
<dbReference type="Pfam" id="PF25384">
    <property type="entry name" value="Alsin_RLD"/>
    <property type="match status" value="1"/>
</dbReference>
<keyword evidence="1" id="KW-0344">Guanine-nucleotide releasing factor</keyword>
<dbReference type="Pfam" id="PF25389">
    <property type="entry name" value="DH_ALS2"/>
    <property type="match status" value="1"/>
</dbReference>
<dbReference type="PANTHER" id="PTHR46089:SF2">
    <property type="entry name" value="ALSIN HOMOLOG"/>
    <property type="match status" value="1"/>
</dbReference>
<dbReference type="InterPro" id="IPR037191">
    <property type="entry name" value="VPS9_dom_sf"/>
</dbReference>
<dbReference type="HOGENOM" id="CLU_004393_0_0_1"/>
<evidence type="ECO:0000313" key="6">
    <source>
        <dbReference type="Proteomes" id="UP000008792"/>
    </source>
</evidence>
<feature type="domain" description="VPS9" evidence="4">
    <location>
        <begin position="1327"/>
        <end position="1480"/>
    </location>
</feature>
<dbReference type="KEGG" id="dvi:6624244"/>
<gene>
    <name evidence="5" type="primary">Dvir\GJ14095</name>
    <name evidence="5" type="ORF">Dvir_GJ14095</name>
</gene>
<dbReference type="InterPro" id="IPR003409">
    <property type="entry name" value="MORN"/>
</dbReference>